<sequence>MVNSGAYLSSGSSSSQFEDMNSYTHGTSLSSRGIREPMNPFVVDLDEDDDEKSPSAIVKTITLATTKEH</sequence>
<dbReference type="Proteomes" id="UP000237105">
    <property type="component" value="Unassembled WGS sequence"/>
</dbReference>
<dbReference type="AlphaFoldDB" id="A0A2P5BN61"/>
<evidence type="ECO:0000313" key="3">
    <source>
        <dbReference type="Proteomes" id="UP000237105"/>
    </source>
</evidence>
<protein>
    <submittedName>
        <fullName evidence="2">Uncharacterized protein</fullName>
    </submittedName>
</protein>
<evidence type="ECO:0000256" key="1">
    <source>
        <dbReference type="SAM" id="MobiDB-lite"/>
    </source>
</evidence>
<comment type="caution">
    <text evidence="2">The sequence shown here is derived from an EMBL/GenBank/DDBJ whole genome shotgun (WGS) entry which is preliminary data.</text>
</comment>
<feature type="compositionally biased region" description="Polar residues" evidence="1">
    <location>
        <begin position="16"/>
        <end position="31"/>
    </location>
</feature>
<organism evidence="2 3">
    <name type="scientific">Parasponia andersonii</name>
    <name type="common">Sponia andersonii</name>
    <dbReference type="NCBI Taxonomy" id="3476"/>
    <lineage>
        <taxon>Eukaryota</taxon>
        <taxon>Viridiplantae</taxon>
        <taxon>Streptophyta</taxon>
        <taxon>Embryophyta</taxon>
        <taxon>Tracheophyta</taxon>
        <taxon>Spermatophyta</taxon>
        <taxon>Magnoliopsida</taxon>
        <taxon>eudicotyledons</taxon>
        <taxon>Gunneridae</taxon>
        <taxon>Pentapetalae</taxon>
        <taxon>rosids</taxon>
        <taxon>fabids</taxon>
        <taxon>Rosales</taxon>
        <taxon>Cannabaceae</taxon>
        <taxon>Parasponia</taxon>
    </lineage>
</organism>
<proteinExistence type="predicted"/>
<gene>
    <name evidence="2" type="ORF">PanWU01x14_224340</name>
</gene>
<reference evidence="3" key="1">
    <citation type="submission" date="2016-06" db="EMBL/GenBank/DDBJ databases">
        <title>Parallel loss of symbiosis genes in relatives of nitrogen-fixing non-legume Parasponia.</title>
        <authorList>
            <person name="Van Velzen R."/>
            <person name="Holmer R."/>
            <person name="Bu F."/>
            <person name="Rutten L."/>
            <person name="Van Zeijl A."/>
            <person name="Liu W."/>
            <person name="Santuari L."/>
            <person name="Cao Q."/>
            <person name="Sharma T."/>
            <person name="Shen D."/>
            <person name="Roswanjaya Y."/>
            <person name="Wardhani T."/>
            <person name="Kalhor M.S."/>
            <person name="Jansen J."/>
            <person name="Van den Hoogen J."/>
            <person name="Gungor B."/>
            <person name="Hartog M."/>
            <person name="Hontelez J."/>
            <person name="Verver J."/>
            <person name="Yang W.-C."/>
            <person name="Schijlen E."/>
            <person name="Repin R."/>
            <person name="Schilthuizen M."/>
            <person name="Schranz E."/>
            <person name="Heidstra R."/>
            <person name="Miyata K."/>
            <person name="Fedorova E."/>
            <person name="Kohlen W."/>
            <person name="Bisseling T."/>
            <person name="Smit S."/>
            <person name="Geurts R."/>
        </authorList>
    </citation>
    <scope>NUCLEOTIDE SEQUENCE [LARGE SCALE GENOMIC DNA]</scope>
    <source>
        <strain evidence="3">cv. WU1-14</strain>
    </source>
</reference>
<feature type="region of interest" description="Disordered" evidence="1">
    <location>
        <begin position="1"/>
        <end position="35"/>
    </location>
</feature>
<keyword evidence="3" id="KW-1185">Reference proteome</keyword>
<name>A0A2P5BN61_PARAD</name>
<accession>A0A2P5BN61</accession>
<evidence type="ECO:0000313" key="2">
    <source>
        <dbReference type="EMBL" id="PON50238.1"/>
    </source>
</evidence>
<dbReference type="EMBL" id="JXTB01000248">
    <property type="protein sequence ID" value="PON50238.1"/>
    <property type="molecule type" value="Genomic_DNA"/>
</dbReference>